<dbReference type="RefSeq" id="WP_344594199.1">
    <property type="nucleotide sequence ID" value="NZ_BAAARW010000024.1"/>
</dbReference>
<evidence type="ECO:0000256" key="5">
    <source>
        <dbReference type="SAM" id="Phobius"/>
    </source>
</evidence>
<dbReference type="InterPro" id="IPR032808">
    <property type="entry name" value="DoxX"/>
</dbReference>
<protein>
    <recommendedName>
        <fullName evidence="8">DoxX family protein</fullName>
    </recommendedName>
</protein>
<comment type="caution">
    <text evidence="6">The sequence shown here is derived from an EMBL/GenBank/DDBJ whole genome shotgun (WGS) entry which is preliminary data.</text>
</comment>
<evidence type="ECO:0000313" key="6">
    <source>
        <dbReference type="EMBL" id="GAA2440465.1"/>
    </source>
</evidence>
<feature type="transmembrane region" description="Helical" evidence="5">
    <location>
        <begin position="92"/>
        <end position="115"/>
    </location>
</feature>
<keyword evidence="2 5" id="KW-0812">Transmembrane</keyword>
<evidence type="ECO:0008006" key="8">
    <source>
        <dbReference type="Google" id="ProtNLM"/>
    </source>
</evidence>
<proteinExistence type="predicted"/>
<feature type="transmembrane region" description="Helical" evidence="5">
    <location>
        <begin position="67"/>
        <end position="86"/>
    </location>
</feature>
<dbReference type="Proteomes" id="UP001501231">
    <property type="component" value="Unassembled WGS sequence"/>
</dbReference>
<evidence type="ECO:0000256" key="1">
    <source>
        <dbReference type="ARBA" id="ARBA00004141"/>
    </source>
</evidence>
<gene>
    <name evidence="6" type="ORF">GCM10010191_65330</name>
</gene>
<feature type="transmembrane region" description="Helical" evidence="5">
    <location>
        <begin position="42"/>
        <end position="60"/>
    </location>
</feature>
<accession>A0ABN3JXI7</accession>
<reference evidence="6 7" key="1">
    <citation type="journal article" date="2019" name="Int. J. Syst. Evol. Microbiol.">
        <title>The Global Catalogue of Microorganisms (GCM) 10K type strain sequencing project: providing services to taxonomists for standard genome sequencing and annotation.</title>
        <authorList>
            <consortium name="The Broad Institute Genomics Platform"/>
            <consortium name="The Broad Institute Genome Sequencing Center for Infectious Disease"/>
            <person name="Wu L."/>
            <person name="Ma J."/>
        </authorList>
    </citation>
    <scope>NUCLEOTIDE SEQUENCE [LARGE SCALE GENOMIC DNA]</scope>
    <source>
        <strain evidence="6 7">JCM 3325</strain>
    </source>
</reference>
<organism evidence="6 7">
    <name type="scientific">Actinomadura vinacea</name>
    <dbReference type="NCBI Taxonomy" id="115336"/>
    <lineage>
        <taxon>Bacteria</taxon>
        <taxon>Bacillati</taxon>
        <taxon>Actinomycetota</taxon>
        <taxon>Actinomycetes</taxon>
        <taxon>Streptosporangiales</taxon>
        <taxon>Thermomonosporaceae</taxon>
        <taxon>Actinomadura</taxon>
    </lineage>
</organism>
<evidence type="ECO:0000256" key="3">
    <source>
        <dbReference type="ARBA" id="ARBA00022989"/>
    </source>
</evidence>
<keyword evidence="3 5" id="KW-1133">Transmembrane helix</keyword>
<dbReference type="EMBL" id="BAAARW010000024">
    <property type="protein sequence ID" value="GAA2440465.1"/>
    <property type="molecule type" value="Genomic_DNA"/>
</dbReference>
<evidence type="ECO:0000256" key="2">
    <source>
        <dbReference type="ARBA" id="ARBA00022692"/>
    </source>
</evidence>
<name>A0ABN3JXI7_9ACTN</name>
<keyword evidence="7" id="KW-1185">Reference proteome</keyword>
<sequence>MTVAYVVITALTILVNAAVAVADLAGARFVRANAAAVNLPESWIPVLGLLKGAGAAGLLFGLAGVRFLGIAAALGLVLFFLGAIAVHVRTRVFHNIAFPGGCFALASASLAVAVAQ</sequence>
<evidence type="ECO:0000256" key="4">
    <source>
        <dbReference type="ARBA" id="ARBA00023136"/>
    </source>
</evidence>
<keyword evidence="4 5" id="KW-0472">Membrane</keyword>
<evidence type="ECO:0000313" key="7">
    <source>
        <dbReference type="Proteomes" id="UP001501231"/>
    </source>
</evidence>
<comment type="subcellular location">
    <subcellularLocation>
        <location evidence="1">Membrane</location>
        <topology evidence="1">Multi-pass membrane protein</topology>
    </subcellularLocation>
</comment>
<dbReference type="Pfam" id="PF13564">
    <property type="entry name" value="DoxX_2"/>
    <property type="match status" value="1"/>
</dbReference>